<dbReference type="InterPro" id="IPR007138">
    <property type="entry name" value="ABM_dom"/>
</dbReference>
<gene>
    <name evidence="2" type="ORF">EF834_17475</name>
</gene>
<dbReference type="Gene3D" id="3.30.70.100">
    <property type="match status" value="1"/>
</dbReference>
<organism evidence="2 3">
    <name type="scientific">Rhodococcus spongiicola</name>
    <dbReference type="NCBI Taxonomy" id="2487352"/>
    <lineage>
        <taxon>Bacteria</taxon>
        <taxon>Bacillati</taxon>
        <taxon>Actinomycetota</taxon>
        <taxon>Actinomycetes</taxon>
        <taxon>Mycobacteriales</taxon>
        <taxon>Nocardiaceae</taxon>
        <taxon>Rhodococcus</taxon>
    </lineage>
</organism>
<dbReference type="Proteomes" id="UP000284333">
    <property type="component" value="Unassembled WGS sequence"/>
</dbReference>
<reference evidence="2 3" key="1">
    <citation type="submission" date="2018-11" db="EMBL/GenBank/DDBJ databases">
        <title>Rhodococcus spongicola sp. nov. and Rhodococcus xishaensis sp. nov. from marine sponges.</title>
        <authorList>
            <person name="Li L."/>
            <person name="Lin H.W."/>
        </authorList>
    </citation>
    <scope>NUCLEOTIDE SEQUENCE [LARGE SCALE GENOMIC DNA]</scope>
    <source>
        <strain evidence="2 3">LHW50502</strain>
    </source>
</reference>
<keyword evidence="3" id="KW-1185">Reference proteome</keyword>
<dbReference type="OrthoDB" id="9812192at2"/>
<name>A0A438ANJ4_9NOCA</name>
<dbReference type="EMBL" id="RKLN01000007">
    <property type="protein sequence ID" value="RVW00438.1"/>
    <property type="molecule type" value="Genomic_DNA"/>
</dbReference>
<accession>A0A438ANJ4</accession>
<dbReference type="RefSeq" id="WP_127948482.1">
    <property type="nucleotide sequence ID" value="NZ_RKLN01000007.1"/>
</dbReference>
<sequence>MGGNHITVFYKWTAQPGKLAELASIYENVTTAMEQNEPGAEAVHVYVSEEDNAVYVRDEFVDAAAMGFHLQSTAAEHFPQLLEIATPGPFFFLGNVPSELKQATHQMQLGAEFSTHAAGFDR</sequence>
<comment type="caution">
    <text evidence="2">The sequence shown here is derived from an EMBL/GenBank/DDBJ whole genome shotgun (WGS) entry which is preliminary data.</text>
</comment>
<dbReference type="AlphaFoldDB" id="A0A438ANJ4"/>
<evidence type="ECO:0000313" key="2">
    <source>
        <dbReference type="EMBL" id="RVW00438.1"/>
    </source>
</evidence>
<proteinExistence type="predicted"/>
<dbReference type="SUPFAM" id="SSF54909">
    <property type="entry name" value="Dimeric alpha+beta barrel"/>
    <property type="match status" value="1"/>
</dbReference>
<evidence type="ECO:0000259" key="1">
    <source>
        <dbReference type="Pfam" id="PF03992"/>
    </source>
</evidence>
<protein>
    <recommendedName>
        <fullName evidence="1">ABM domain-containing protein</fullName>
    </recommendedName>
</protein>
<dbReference type="InterPro" id="IPR011008">
    <property type="entry name" value="Dimeric_a/b-barrel"/>
</dbReference>
<dbReference type="Pfam" id="PF03992">
    <property type="entry name" value="ABM"/>
    <property type="match status" value="1"/>
</dbReference>
<feature type="domain" description="ABM" evidence="1">
    <location>
        <begin position="6"/>
        <end position="78"/>
    </location>
</feature>
<evidence type="ECO:0000313" key="3">
    <source>
        <dbReference type="Proteomes" id="UP000284333"/>
    </source>
</evidence>